<proteinExistence type="predicted"/>
<name>A0A5B7JF42_PORTR</name>
<organism evidence="1 2">
    <name type="scientific">Portunus trituberculatus</name>
    <name type="common">Swimming crab</name>
    <name type="synonym">Neptunus trituberculatus</name>
    <dbReference type="NCBI Taxonomy" id="210409"/>
    <lineage>
        <taxon>Eukaryota</taxon>
        <taxon>Metazoa</taxon>
        <taxon>Ecdysozoa</taxon>
        <taxon>Arthropoda</taxon>
        <taxon>Crustacea</taxon>
        <taxon>Multicrustacea</taxon>
        <taxon>Malacostraca</taxon>
        <taxon>Eumalacostraca</taxon>
        <taxon>Eucarida</taxon>
        <taxon>Decapoda</taxon>
        <taxon>Pleocyemata</taxon>
        <taxon>Brachyura</taxon>
        <taxon>Eubrachyura</taxon>
        <taxon>Portunoidea</taxon>
        <taxon>Portunidae</taxon>
        <taxon>Portuninae</taxon>
        <taxon>Portunus</taxon>
    </lineage>
</organism>
<dbReference type="EMBL" id="VSRR010086173">
    <property type="protein sequence ID" value="MPC90974.1"/>
    <property type="molecule type" value="Genomic_DNA"/>
</dbReference>
<comment type="caution">
    <text evidence="1">The sequence shown here is derived from an EMBL/GenBank/DDBJ whole genome shotgun (WGS) entry which is preliminary data.</text>
</comment>
<dbReference type="AlphaFoldDB" id="A0A5B7JF42"/>
<sequence>MKKKKKRRRRRRRKTRAAGVWRQIGWLVTMEASQESQMFLLVVLLLHITARQIPPATMTRLSLQRPKRCGLDSLKGIVDRS</sequence>
<evidence type="ECO:0000313" key="1">
    <source>
        <dbReference type="EMBL" id="MPC90974.1"/>
    </source>
</evidence>
<dbReference type="Proteomes" id="UP000324222">
    <property type="component" value="Unassembled WGS sequence"/>
</dbReference>
<protein>
    <submittedName>
        <fullName evidence="1">Uncharacterized protein</fullName>
    </submittedName>
</protein>
<accession>A0A5B7JF42</accession>
<keyword evidence="2" id="KW-1185">Reference proteome</keyword>
<reference evidence="1 2" key="1">
    <citation type="submission" date="2019-05" db="EMBL/GenBank/DDBJ databases">
        <title>Another draft genome of Portunus trituberculatus and its Hox gene families provides insights of decapod evolution.</title>
        <authorList>
            <person name="Jeong J.-H."/>
            <person name="Song I."/>
            <person name="Kim S."/>
            <person name="Choi T."/>
            <person name="Kim D."/>
            <person name="Ryu S."/>
            <person name="Kim W."/>
        </authorList>
    </citation>
    <scope>NUCLEOTIDE SEQUENCE [LARGE SCALE GENOMIC DNA]</scope>
    <source>
        <tissue evidence="1">Muscle</tissue>
    </source>
</reference>
<evidence type="ECO:0000313" key="2">
    <source>
        <dbReference type="Proteomes" id="UP000324222"/>
    </source>
</evidence>
<gene>
    <name evidence="1" type="ORF">E2C01_085982</name>
</gene>